<dbReference type="PANTHER" id="PTHR47784">
    <property type="entry name" value="STEROL UPTAKE CONTROL PROTEIN 2"/>
    <property type="match status" value="1"/>
</dbReference>
<dbReference type="PANTHER" id="PTHR47784:SF4">
    <property type="entry name" value="ZN(II)2CYS6 TRANSCRIPTION FACTOR (EUROFUNG)"/>
    <property type="match status" value="1"/>
</dbReference>
<accession>A0A9W8TI43</accession>
<evidence type="ECO:0000256" key="2">
    <source>
        <dbReference type="SAM" id="MobiDB-lite"/>
    </source>
</evidence>
<gene>
    <name evidence="3" type="ORF">NPX13_g10218</name>
</gene>
<feature type="region of interest" description="Disordered" evidence="2">
    <location>
        <begin position="28"/>
        <end position="60"/>
    </location>
</feature>
<organism evidence="3 4">
    <name type="scientific">Xylaria arbuscula</name>
    <dbReference type="NCBI Taxonomy" id="114810"/>
    <lineage>
        <taxon>Eukaryota</taxon>
        <taxon>Fungi</taxon>
        <taxon>Dikarya</taxon>
        <taxon>Ascomycota</taxon>
        <taxon>Pezizomycotina</taxon>
        <taxon>Sordariomycetes</taxon>
        <taxon>Xylariomycetidae</taxon>
        <taxon>Xylariales</taxon>
        <taxon>Xylariaceae</taxon>
        <taxon>Xylaria</taxon>
    </lineage>
</organism>
<protein>
    <recommendedName>
        <fullName evidence="5">Zn(2)-C6 fungal-type domain-containing protein</fullName>
    </recommendedName>
</protein>
<dbReference type="VEuPathDB" id="FungiDB:F4678DRAFT_475457"/>
<keyword evidence="1" id="KW-0539">Nucleus</keyword>
<dbReference type="GO" id="GO:0001228">
    <property type="term" value="F:DNA-binding transcription activator activity, RNA polymerase II-specific"/>
    <property type="evidence" value="ECO:0007669"/>
    <property type="project" value="TreeGrafter"/>
</dbReference>
<reference evidence="3" key="1">
    <citation type="submission" date="2022-07" db="EMBL/GenBank/DDBJ databases">
        <title>Genome Sequence of Xylaria arbuscula.</title>
        <authorList>
            <person name="Buettner E."/>
        </authorList>
    </citation>
    <scope>NUCLEOTIDE SEQUENCE</scope>
    <source>
        <strain evidence="3">VT107</strain>
    </source>
</reference>
<dbReference type="InterPro" id="IPR053157">
    <property type="entry name" value="Sterol_Uptake_Regulator"/>
</dbReference>
<dbReference type="InterPro" id="IPR021858">
    <property type="entry name" value="Fun_TF"/>
</dbReference>
<evidence type="ECO:0000313" key="3">
    <source>
        <dbReference type="EMBL" id="KAJ3556065.1"/>
    </source>
</evidence>
<comment type="caution">
    <text evidence="3">The sequence shown here is derived from an EMBL/GenBank/DDBJ whole genome shotgun (WGS) entry which is preliminary data.</text>
</comment>
<proteinExistence type="predicted"/>
<dbReference type="Proteomes" id="UP001148614">
    <property type="component" value="Unassembled WGS sequence"/>
</dbReference>
<dbReference type="EMBL" id="JANPWZ010002793">
    <property type="protein sequence ID" value="KAJ3556065.1"/>
    <property type="molecule type" value="Genomic_DNA"/>
</dbReference>
<feature type="compositionally biased region" description="Low complexity" evidence="2">
    <location>
        <begin position="34"/>
        <end position="46"/>
    </location>
</feature>
<sequence>MVDQGSCDQRHPTCINCQNSDRVCIYRPTDQPRAAEASSASNPSSNDHTPPAPSPQQHGEIARGLPQALSSSHNPPVQSPDEALVNFVHLELFNHLIQESFLFINRDTAFTDRFKKTVLSSAFSTPYLMHGVLSFSAHHISTQVPAEKSQYYLRQSTQLLTWAVARFNPAPREPDRDTCVALLLFSSLLCAQGLADIASLDLEPEPFFIRFGHYFGLHRGVRSILNDHWARLKEPEVRDLVEWCRLSVLEKGQGSECDRLRQLVAQSINISPSATEAYLHAIEQLQCVLDGRKLHQPLPTYHVYLALAWPLLVHEKLVDLLVLRRPVAMIILAYYGVTLDLCRDLWMVGQAGKQLVYAITKHLGSEWAEYLQWPCDAVGITTV</sequence>
<evidence type="ECO:0008006" key="5">
    <source>
        <dbReference type="Google" id="ProtNLM"/>
    </source>
</evidence>
<evidence type="ECO:0000256" key="1">
    <source>
        <dbReference type="ARBA" id="ARBA00023242"/>
    </source>
</evidence>
<dbReference type="Pfam" id="PF11951">
    <property type="entry name" value="Fungal_trans_2"/>
    <property type="match status" value="1"/>
</dbReference>
<name>A0A9W8TI43_9PEZI</name>
<dbReference type="AlphaFoldDB" id="A0A9W8TI43"/>
<evidence type="ECO:0000313" key="4">
    <source>
        <dbReference type="Proteomes" id="UP001148614"/>
    </source>
</evidence>
<keyword evidence="4" id="KW-1185">Reference proteome</keyword>